<accession>A0A0D9XGV7</accession>
<organism evidence="4 5">
    <name type="scientific">Leersia perrieri</name>
    <dbReference type="NCBI Taxonomy" id="77586"/>
    <lineage>
        <taxon>Eukaryota</taxon>
        <taxon>Viridiplantae</taxon>
        <taxon>Streptophyta</taxon>
        <taxon>Embryophyta</taxon>
        <taxon>Tracheophyta</taxon>
        <taxon>Spermatophyta</taxon>
        <taxon>Magnoliopsida</taxon>
        <taxon>Liliopsida</taxon>
        <taxon>Poales</taxon>
        <taxon>Poaceae</taxon>
        <taxon>BOP clade</taxon>
        <taxon>Oryzoideae</taxon>
        <taxon>Oryzeae</taxon>
        <taxon>Oryzinae</taxon>
        <taxon>Leersia</taxon>
    </lineage>
</organism>
<dbReference type="Gramene" id="LPERR09G15790.1">
    <property type="protein sequence ID" value="LPERR09G15790.1"/>
    <property type="gene ID" value="LPERR09G15790"/>
</dbReference>
<evidence type="ECO:0000313" key="4">
    <source>
        <dbReference type="EnsemblPlants" id="LPERR09G15790.1"/>
    </source>
</evidence>
<dbReference type="AlphaFoldDB" id="A0A0D9XGV7"/>
<dbReference type="InterPro" id="IPR039417">
    <property type="entry name" value="Peptidase_C1A_papain-like"/>
</dbReference>
<evidence type="ECO:0000259" key="3">
    <source>
        <dbReference type="SMART" id="SM00645"/>
    </source>
</evidence>
<dbReference type="Gene3D" id="3.90.70.10">
    <property type="entry name" value="Cysteine proteinases"/>
    <property type="match status" value="1"/>
</dbReference>
<sequence>MCIYTYNINIGSCCAECAYSAVGAVEGINAIETGKLLTLSVQQVIDCAGAGNCNVRSTYDAFQYAIENGITVVGNYPAYDKEKNCTCRFDPNKPPIVKITGISFVKSEEDLMQAVYWYGPVSVLIEASSAFMMYKEGVFTGPCGTALNHAVLVVGYGKIPNGTRYWIVKNSWGQMWGEKGYIRMVRDIEVDAGICGITTYAIYPTGVVTSPAAATAAY</sequence>
<dbReference type="InterPro" id="IPR025660">
    <property type="entry name" value="Pept_his_AS"/>
</dbReference>
<proteinExistence type="inferred from homology"/>
<keyword evidence="5" id="KW-1185">Reference proteome</keyword>
<dbReference type="PROSITE" id="PS00640">
    <property type="entry name" value="THIOL_PROTEASE_ASN"/>
    <property type="match status" value="1"/>
</dbReference>
<dbReference type="PANTHER" id="PTHR12411">
    <property type="entry name" value="CYSTEINE PROTEASE FAMILY C1-RELATED"/>
    <property type="match status" value="1"/>
</dbReference>
<dbReference type="HOGENOM" id="CLU_012184_8_1_1"/>
<dbReference type="InterPro" id="IPR000668">
    <property type="entry name" value="Peptidase_C1A_C"/>
</dbReference>
<feature type="domain" description="Peptidase C1A papain C-terminal" evidence="3">
    <location>
        <begin position="3"/>
        <end position="205"/>
    </location>
</feature>
<reference evidence="4 5" key="1">
    <citation type="submission" date="2012-08" db="EMBL/GenBank/DDBJ databases">
        <title>Oryza genome evolution.</title>
        <authorList>
            <person name="Wing R.A."/>
        </authorList>
    </citation>
    <scope>NUCLEOTIDE SEQUENCE</scope>
</reference>
<dbReference type="EnsemblPlants" id="LPERR09G15790.1">
    <property type="protein sequence ID" value="LPERR09G15790.1"/>
    <property type="gene ID" value="LPERR09G15790"/>
</dbReference>
<dbReference type="CDD" id="cd02248">
    <property type="entry name" value="Peptidase_C1A"/>
    <property type="match status" value="1"/>
</dbReference>
<reference evidence="5" key="2">
    <citation type="submission" date="2013-12" db="EMBL/GenBank/DDBJ databases">
        <authorList>
            <person name="Yu Y."/>
            <person name="Lee S."/>
            <person name="de Baynast K."/>
            <person name="Wissotski M."/>
            <person name="Liu L."/>
            <person name="Talag J."/>
            <person name="Goicoechea J."/>
            <person name="Angelova A."/>
            <person name="Jetty R."/>
            <person name="Kudrna D."/>
            <person name="Golser W."/>
            <person name="Rivera L."/>
            <person name="Zhang J."/>
            <person name="Wing R."/>
        </authorList>
    </citation>
    <scope>NUCLEOTIDE SEQUENCE</scope>
</reference>
<name>A0A0D9XGV7_9ORYZ</name>
<dbReference type="InterPro" id="IPR038765">
    <property type="entry name" value="Papain-like_cys_pep_sf"/>
</dbReference>
<dbReference type="GO" id="GO:0006508">
    <property type="term" value="P:proteolysis"/>
    <property type="evidence" value="ECO:0007669"/>
    <property type="project" value="InterPro"/>
</dbReference>
<dbReference type="InterPro" id="IPR025661">
    <property type="entry name" value="Pept_asp_AS"/>
</dbReference>
<keyword evidence="2" id="KW-1015">Disulfide bond</keyword>
<evidence type="ECO:0000256" key="2">
    <source>
        <dbReference type="ARBA" id="ARBA00023157"/>
    </source>
</evidence>
<evidence type="ECO:0000256" key="1">
    <source>
        <dbReference type="ARBA" id="ARBA00008455"/>
    </source>
</evidence>
<evidence type="ECO:0000313" key="5">
    <source>
        <dbReference type="Proteomes" id="UP000032180"/>
    </source>
</evidence>
<dbReference type="InterPro" id="IPR013128">
    <property type="entry name" value="Peptidase_C1A"/>
</dbReference>
<dbReference type="Pfam" id="PF00112">
    <property type="entry name" value="Peptidase_C1"/>
    <property type="match status" value="1"/>
</dbReference>
<dbReference type="Proteomes" id="UP000032180">
    <property type="component" value="Chromosome 9"/>
</dbReference>
<reference evidence="4" key="3">
    <citation type="submission" date="2015-04" db="UniProtKB">
        <authorList>
            <consortium name="EnsemblPlants"/>
        </authorList>
    </citation>
    <scope>IDENTIFICATION</scope>
</reference>
<dbReference type="GO" id="GO:0008234">
    <property type="term" value="F:cysteine-type peptidase activity"/>
    <property type="evidence" value="ECO:0007669"/>
    <property type="project" value="InterPro"/>
</dbReference>
<dbReference type="SUPFAM" id="SSF54001">
    <property type="entry name" value="Cysteine proteinases"/>
    <property type="match status" value="1"/>
</dbReference>
<protein>
    <recommendedName>
        <fullName evidence="3">Peptidase C1A papain C-terminal domain-containing protein</fullName>
    </recommendedName>
</protein>
<dbReference type="eggNOG" id="KOG1543">
    <property type="taxonomic scope" value="Eukaryota"/>
</dbReference>
<dbReference type="STRING" id="77586.A0A0D9XGV7"/>
<dbReference type="PROSITE" id="PS00639">
    <property type="entry name" value="THIOL_PROTEASE_HIS"/>
    <property type="match status" value="1"/>
</dbReference>
<comment type="similarity">
    <text evidence="1">Belongs to the peptidase C1 family.</text>
</comment>
<dbReference type="SMART" id="SM00645">
    <property type="entry name" value="Pept_C1"/>
    <property type="match status" value="1"/>
</dbReference>